<dbReference type="InterPro" id="IPR001343">
    <property type="entry name" value="Hemolysn_Ca-bd"/>
</dbReference>
<dbReference type="AlphaFoldDB" id="A0A327M9D7"/>
<organism evidence="2 3">
    <name type="scientific">Roseicella frigidaeris</name>
    <dbReference type="NCBI Taxonomy" id="2230885"/>
    <lineage>
        <taxon>Bacteria</taxon>
        <taxon>Pseudomonadati</taxon>
        <taxon>Pseudomonadota</taxon>
        <taxon>Alphaproteobacteria</taxon>
        <taxon>Acetobacterales</taxon>
        <taxon>Roseomonadaceae</taxon>
        <taxon>Roseicella</taxon>
    </lineage>
</organism>
<dbReference type="InterPro" id="IPR011049">
    <property type="entry name" value="Serralysin-like_metalloprot_C"/>
</dbReference>
<dbReference type="OrthoDB" id="223957at2"/>
<dbReference type="EMBL" id="QLIX01000006">
    <property type="protein sequence ID" value="RAI59016.1"/>
    <property type="molecule type" value="Genomic_DNA"/>
</dbReference>
<comment type="caution">
    <text evidence="2">The sequence shown here is derived from an EMBL/GenBank/DDBJ whole genome shotgun (WGS) entry which is preliminary data.</text>
</comment>
<dbReference type="PRINTS" id="PR00313">
    <property type="entry name" value="CABNDNGRPT"/>
</dbReference>
<protein>
    <recommendedName>
        <fullName evidence="4">Haemolysin-type calcium binding-related domain-containing protein</fullName>
    </recommendedName>
</protein>
<sequence length="283" mass="29958">MIINGTAASETLAGTAQDDVITGFGGNDTLSGGDGNDIYIFSGGFGRDQIRDTSGLDQIQFGLDYTDANFRLVRDGADLLIRQNGGDNQIELNNYFGTTTPRGAIETVYFPASNVTWNLADGSAFLTVGFIGTSASETVAGSPGADFLAGLGGNDTMLGYDGDDTYFVSGAFGRDTITDSSGVDILIVGRDWTEAYFQFTRPNNGADLVMQTPGGVNSINFNNYYSTSQSAQKVESFISRRRVRYGICPPARSPSSPAISTMEDTTPPIRRSVVPASTPSATT</sequence>
<dbReference type="InterPro" id="IPR018511">
    <property type="entry name" value="Hemolysin-typ_Ca-bd_CS"/>
</dbReference>
<proteinExistence type="predicted"/>
<evidence type="ECO:0000256" key="1">
    <source>
        <dbReference type="SAM" id="MobiDB-lite"/>
    </source>
</evidence>
<dbReference type="Gene3D" id="2.150.10.10">
    <property type="entry name" value="Serralysin-like metalloprotease, C-terminal"/>
    <property type="match status" value="2"/>
</dbReference>
<dbReference type="PROSITE" id="PS00330">
    <property type="entry name" value="HEMOLYSIN_CALCIUM"/>
    <property type="match status" value="1"/>
</dbReference>
<keyword evidence="3" id="KW-1185">Reference proteome</keyword>
<dbReference type="Pfam" id="PF00353">
    <property type="entry name" value="HemolysinCabind"/>
    <property type="match status" value="3"/>
</dbReference>
<evidence type="ECO:0000313" key="3">
    <source>
        <dbReference type="Proteomes" id="UP000249065"/>
    </source>
</evidence>
<dbReference type="GO" id="GO:0005509">
    <property type="term" value="F:calcium ion binding"/>
    <property type="evidence" value="ECO:0007669"/>
    <property type="project" value="InterPro"/>
</dbReference>
<gene>
    <name evidence="2" type="ORF">DOO78_10785</name>
</gene>
<evidence type="ECO:0000313" key="2">
    <source>
        <dbReference type="EMBL" id="RAI59016.1"/>
    </source>
</evidence>
<dbReference type="SUPFAM" id="SSF51120">
    <property type="entry name" value="beta-Roll"/>
    <property type="match status" value="2"/>
</dbReference>
<accession>A0A327M9D7</accession>
<evidence type="ECO:0008006" key="4">
    <source>
        <dbReference type="Google" id="ProtNLM"/>
    </source>
</evidence>
<name>A0A327M9D7_9PROT</name>
<feature type="region of interest" description="Disordered" evidence="1">
    <location>
        <begin position="250"/>
        <end position="283"/>
    </location>
</feature>
<reference evidence="3" key="1">
    <citation type="submission" date="2018-06" db="EMBL/GenBank/DDBJ databases">
        <authorList>
            <person name="Khan S.A."/>
        </authorList>
    </citation>
    <scope>NUCLEOTIDE SEQUENCE [LARGE SCALE GENOMIC DNA]</scope>
    <source>
        <strain evidence="3">DB-1506</strain>
    </source>
</reference>
<feature type="compositionally biased region" description="Low complexity" evidence="1">
    <location>
        <begin position="250"/>
        <end position="260"/>
    </location>
</feature>
<dbReference type="Proteomes" id="UP000249065">
    <property type="component" value="Unassembled WGS sequence"/>
</dbReference>
<dbReference type="RefSeq" id="WP_111469768.1">
    <property type="nucleotide sequence ID" value="NZ_QLIX01000006.1"/>
</dbReference>